<reference evidence="2" key="1">
    <citation type="submission" date="2020-09" db="EMBL/GenBank/DDBJ databases">
        <authorList>
            <person name="Kim M.K."/>
        </authorList>
    </citation>
    <scope>NUCLEOTIDE SEQUENCE</scope>
    <source>
        <strain evidence="2">BT664</strain>
    </source>
</reference>
<dbReference type="Pfam" id="PF20335">
    <property type="entry name" value="DUF6630"/>
    <property type="match status" value="1"/>
</dbReference>
<dbReference type="Proteomes" id="UP000612233">
    <property type="component" value="Unassembled WGS sequence"/>
</dbReference>
<keyword evidence="3" id="KW-1185">Reference proteome</keyword>
<evidence type="ECO:0000313" key="3">
    <source>
        <dbReference type="Proteomes" id="UP000612233"/>
    </source>
</evidence>
<dbReference type="RefSeq" id="WP_191003359.1">
    <property type="nucleotide sequence ID" value="NZ_JACXAD010000001.1"/>
</dbReference>
<evidence type="ECO:0000313" key="2">
    <source>
        <dbReference type="EMBL" id="MBD2766540.1"/>
    </source>
</evidence>
<proteinExistence type="predicted"/>
<dbReference type="EMBL" id="JACXAD010000001">
    <property type="protein sequence ID" value="MBD2766540.1"/>
    <property type="molecule type" value="Genomic_DNA"/>
</dbReference>
<protein>
    <recommendedName>
        <fullName evidence="1">DUF6630 domain-containing protein</fullName>
    </recommendedName>
</protein>
<gene>
    <name evidence="2" type="ORF">IC235_01380</name>
</gene>
<evidence type="ECO:0000259" key="1">
    <source>
        <dbReference type="Pfam" id="PF20335"/>
    </source>
</evidence>
<sequence>MNSVLLKEFVQFFTLTDAAATERISERLRLGLRDPAAYQEQFAEELGERGIVAELPPQELRDIALIDALLAEDLAWESDWKDTAADMAEGLNEILSCQNRPHPLRPSALGRGRGEPGPEQLDTVQDALEAQGLALVLFTLDSDSYPLSIVADEQAENLRQSARELGFGVTVY</sequence>
<dbReference type="AlphaFoldDB" id="A0A927GHP6"/>
<feature type="domain" description="DUF6630" evidence="1">
    <location>
        <begin position="7"/>
        <end position="171"/>
    </location>
</feature>
<organism evidence="2 3">
    <name type="scientific">Hymenobacter montanus</name>
    <dbReference type="NCBI Taxonomy" id="2771359"/>
    <lineage>
        <taxon>Bacteria</taxon>
        <taxon>Pseudomonadati</taxon>
        <taxon>Bacteroidota</taxon>
        <taxon>Cytophagia</taxon>
        <taxon>Cytophagales</taxon>
        <taxon>Hymenobacteraceae</taxon>
        <taxon>Hymenobacter</taxon>
    </lineage>
</organism>
<comment type="caution">
    <text evidence="2">The sequence shown here is derived from an EMBL/GenBank/DDBJ whole genome shotgun (WGS) entry which is preliminary data.</text>
</comment>
<name>A0A927GHP6_9BACT</name>
<accession>A0A927GHP6</accession>
<dbReference type="InterPro" id="IPR046582">
    <property type="entry name" value="DUF6630"/>
</dbReference>